<dbReference type="Pfam" id="PF11746">
    <property type="entry name" value="DUF3303"/>
    <property type="match status" value="1"/>
</dbReference>
<gene>
    <name evidence="1" type="ordered locus">P9303_13041</name>
</gene>
<organism evidence="1 2">
    <name type="scientific">Prochlorococcus marinus (strain MIT 9303)</name>
    <dbReference type="NCBI Taxonomy" id="59922"/>
    <lineage>
        <taxon>Bacteria</taxon>
        <taxon>Bacillati</taxon>
        <taxon>Cyanobacteriota</taxon>
        <taxon>Cyanophyceae</taxon>
        <taxon>Synechococcales</taxon>
        <taxon>Prochlorococcaceae</taxon>
        <taxon>Prochlorococcus</taxon>
    </lineage>
</organism>
<reference evidence="1 2" key="1">
    <citation type="journal article" date="2007" name="PLoS Genet.">
        <title>Patterns and implications of gene gain and loss in the evolution of Prochlorococcus.</title>
        <authorList>
            <person name="Kettler G.C."/>
            <person name="Martiny A.C."/>
            <person name="Huang K."/>
            <person name="Zucker J."/>
            <person name="Coleman M.L."/>
            <person name="Rodrigue S."/>
            <person name="Chen F."/>
            <person name="Lapidus A."/>
            <person name="Ferriera S."/>
            <person name="Johnson J."/>
            <person name="Steglich C."/>
            <person name="Church G.M."/>
            <person name="Richardson P."/>
            <person name="Chisholm S.W."/>
        </authorList>
    </citation>
    <scope>NUCLEOTIDE SEQUENCE [LARGE SCALE GENOMIC DNA]</scope>
    <source>
        <strain evidence="1 2">MIT 9303</strain>
    </source>
</reference>
<evidence type="ECO:0008006" key="3">
    <source>
        <dbReference type="Google" id="ProtNLM"/>
    </source>
</evidence>
<accession>A2C991</accession>
<dbReference type="KEGG" id="pmf:P9303_13041"/>
<dbReference type="Proteomes" id="UP000002274">
    <property type="component" value="Chromosome"/>
</dbReference>
<protein>
    <recommendedName>
        <fullName evidence="3">DUF3303 domain-containing protein</fullName>
    </recommendedName>
</protein>
<dbReference type="HOGENOM" id="CLU_158026_0_0_3"/>
<dbReference type="AlphaFoldDB" id="A2C991"/>
<dbReference type="InterPro" id="IPR021734">
    <property type="entry name" value="DUF3303"/>
</dbReference>
<evidence type="ECO:0000313" key="1">
    <source>
        <dbReference type="EMBL" id="ABM78051.1"/>
    </source>
</evidence>
<name>A2C991_PROM3</name>
<dbReference type="EMBL" id="CP000554">
    <property type="protein sequence ID" value="ABM78051.1"/>
    <property type="molecule type" value="Genomic_DNA"/>
</dbReference>
<evidence type="ECO:0000313" key="2">
    <source>
        <dbReference type="Proteomes" id="UP000002274"/>
    </source>
</evidence>
<sequence length="111" mass="11891">MLCLNSVQHYLIFWTFPTVEGAWDSCPGFADYINAGGPGDKFEGFELKYRVCEPVSGSGVAIAVASDIGKVWAHLGPWIKGYGIQFEVTAVVSDAEFAAMWPGVEAAAAVE</sequence>
<proteinExistence type="predicted"/>